<dbReference type="PIRSF" id="PIRSF005047">
    <property type="entry name" value="UCP005047_YshC"/>
    <property type="match status" value="1"/>
</dbReference>
<evidence type="ECO:0000259" key="22">
    <source>
        <dbReference type="SMART" id="SM00278"/>
    </source>
</evidence>
<dbReference type="SUPFAM" id="SSF89550">
    <property type="entry name" value="PHP domain-like"/>
    <property type="match status" value="1"/>
</dbReference>
<dbReference type="InterPro" id="IPR037160">
    <property type="entry name" value="DNA_Pol_thumb_sf"/>
</dbReference>
<feature type="domain" description="DNA-directed DNA polymerase X" evidence="24">
    <location>
        <begin position="1"/>
        <end position="320"/>
    </location>
</feature>
<dbReference type="GO" id="GO:0140078">
    <property type="term" value="F:class I DNA-(apurinic or apyrimidinic site) endonuclease activity"/>
    <property type="evidence" value="ECO:0007669"/>
    <property type="project" value="UniProtKB-EC"/>
</dbReference>
<keyword evidence="8" id="KW-0808">Transferase</keyword>
<comment type="cofactor">
    <cofactor evidence="1">
        <name>Mg(2+)</name>
        <dbReference type="ChEBI" id="CHEBI:18420"/>
    </cofactor>
</comment>
<dbReference type="GO" id="GO:0003887">
    <property type="term" value="F:DNA-directed DNA polymerase activity"/>
    <property type="evidence" value="ECO:0007669"/>
    <property type="project" value="UniProtKB-KW"/>
</dbReference>
<dbReference type="KEGG" id="uli:ETAA1_00230"/>
<dbReference type="EMBL" id="CP036273">
    <property type="protein sequence ID" value="QDU18140.1"/>
    <property type="molecule type" value="Genomic_DNA"/>
</dbReference>
<dbReference type="FunFam" id="3.20.20.140:FF:000047">
    <property type="entry name" value="PHP domain-containing protein"/>
    <property type="match status" value="1"/>
</dbReference>
<evidence type="ECO:0000256" key="5">
    <source>
        <dbReference type="ARBA" id="ARBA00020020"/>
    </source>
</evidence>
<dbReference type="Gene3D" id="1.10.150.110">
    <property type="entry name" value="DNA polymerase beta, N-terminal domain-like"/>
    <property type="match status" value="1"/>
</dbReference>
<dbReference type="RefSeq" id="WP_145233210.1">
    <property type="nucleotide sequence ID" value="NZ_CP036273.1"/>
</dbReference>
<keyword evidence="26" id="KW-1185">Reference proteome</keyword>
<evidence type="ECO:0000256" key="8">
    <source>
        <dbReference type="ARBA" id="ARBA00022679"/>
    </source>
</evidence>
<keyword evidence="10" id="KW-0235">DNA replication</keyword>
<dbReference type="AlphaFoldDB" id="A0A517XKX2"/>
<dbReference type="InterPro" id="IPR043519">
    <property type="entry name" value="NT_sf"/>
</dbReference>
<sequence>MSKDDVADALDEIGVLLELQGENAFRCNAYFNGARTVRSLSADLKQLVADKTLGQVRGLGAALAEKITTLVTTGDLPYLAELRGQVPAGLIEMRQLQGIGSKKVKALHDALGVDTLDKLKAACEAGEVAKLKGFGAKTQANILEALRFREEAGKRVRIDQATGLVAALVERVRALPGVVRAEACGSVRRRRETCGDLDILASSADAQPVIDAFAAFPEVVRVLGQGPTKASVLATSRVDGEKVTLQADLRVVTDDLFPFGLHYFTGSKAHNIRMRQRALDRGWQLSEYGLGTADAPIACKTEADIFAALDLEYVAPELREDTGEIEAAEAKALPRLLEPGDIRGVFHNHTTYSDGSASLEEMALAAKALGWEYFGVGDHSQSLAVARGMPPSVVRKQWAEIDAVNAKLSGVRILKGIESDILQDGSLDYDDEMLAGFDYVVGSVHTHFTLTEAEQTERVCRALAHPALTMLGHATGRLLLRREGYKIDLEEVLKTAARFGKMVEINANPYRLDLDWVHVKRAKALGVLLVINPDAHSPDQLALTRFGVDVARRGWLEAKDVFNTRSLAEVQAELARRKRA</sequence>
<comment type="function">
    <text evidence="20">Repair polymerase that plays a key role in base-excision repair. During this process, the damaged base is excised by specific DNA glycosylases, the DNA backbone is nicked at the abasic site by an apurinic/apyrimidic (AP) endonuclease, and POLB removes 5'-deoxyribose-phosphate from the preincised AP site acting as a 5'-deoxyribose-phosphate lyase (5'-dRP lyase); through its DNA polymerase activity, it adds one nucleotide to the 3' end of the arising single-nucleotide gap. Conducts 'gap-filling' DNA synthesis in a stepwise distributive fashion rather than in a processive fashion as for other DNA polymerases. It is also able to cleave sugar-phosphate bonds 3' to an intact AP site, acting as an AP lyase.</text>
</comment>
<evidence type="ECO:0000256" key="1">
    <source>
        <dbReference type="ARBA" id="ARBA00001946"/>
    </source>
</evidence>
<dbReference type="GO" id="GO:0008270">
    <property type="term" value="F:zinc ion binding"/>
    <property type="evidence" value="ECO:0007669"/>
    <property type="project" value="TreeGrafter"/>
</dbReference>
<dbReference type="InterPro" id="IPR022311">
    <property type="entry name" value="PolX-like"/>
</dbReference>
<evidence type="ECO:0000259" key="24">
    <source>
        <dbReference type="SMART" id="SM00483"/>
    </source>
</evidence>
<keyword evidence="25" id="KW-0269">Exonuclease</keyword>
<evidence type="ECO:0000256" key="4">
    <source>
        <dbReference type="ARBA" id="ARBA00012720"/>
    </source>
</evidence>
<protein>
    <recommendedName>
        <fullName evidence="5">DNA polymerase beta</fullName>
        <ecNumber evidence="3">2.7.7.7</ecNumber>
        <ecNumber evidence="4">4.2.99.18</ecNumber>
    </recommendedName>
    <alternativeName>
        <fullName evidence="16">5'-deoxyribose-phosphate lyase</fullName>
    </alternativeName>
    <alternativeName>
        <fullName evidence="17">AP lyase</fullName>
    </alternativeName>
</protein>
<dbReference type="InterPro" id="IPR028207">
    <property type="entry name" value="DNA_pol_B_palm_palm"/>
</dbReference>
<dbReference type="GO" id="GO:0005829">
    <property type="term" value="C:cytosol"/>
    <property type="evidence" value="ECO:0007669"/>
    <property type="project" value="TreeGrafter"/>
</dbReference>
<dbReference type="GO" id="GO:0003677">
    <property type="term" value="F:DNA binding"/>
    <property type="evidence" value="ECO:0007669"/>
    <property type="project" value="InterPro"/>
</dbReference>
<dbReference type="InterPro" id="IPR002054">
    <property type="entry name" value="DNA-dir_DNA_pol_X"/>
</dbReference>
<dbReference type="InterPro" id="IPR004013">
    <property type="entry name" value="PHP_dom"/>
</dbReference>
<dbReference type="Proteomes" id="UP000319576">
    <property type="component" value="Chromosome"/>
</dbReference>
<feature type="domain" description="Helix-hairpin-helix DNA-binding motif class 1" evidence="22">
    <location>
        <begin position="51"/>
        <end position="70"/>
    </location>
</feature>
<dbReference type="Gene3D" id="1.10.150.20">
    <property type="entry name" value="5' to 3' exonuclease, C-terminal subdomain"/>
    <property type="match status" value="1"/>
</dbReference>
<keyword evidence="9" id="KW-0548">Nucleotidyltransferase</keyword>
<dbReference type="Pfam" id="PF14520">
    <property type="entry name" value="HHH_5"/>
    <property type="match status" value="1"/>
</dbReference>
<evidence type="ECO:0000256" key="15">
    <source>
        <dbReference type="ARBA" id="ARBA00023204"/>
    </source>
</evidence>
<evidence type="ECO:0000256" key="6">
    <source>
        <dbReference type="ARBA" id="ARBA00022481"/>
    </source>
</evidence>
<dbReference type="InterPro" id="IPR029398">
    <property type="entry name" value="PolB_thumb"/>
</dbReference>
<comment type="catalytic activity">
    <reaction evidence="18">
        <text>2'-deoxyribonucleotide-(2'-deoxyribose 5'-phosphate)-2'-deoxyribonucleotide-DNA = a 3'-end 2'-deoxyribonucleotide-(2,3-dehydro-2,3-deoxyribose 5'-phosphate)-DNA + a 5'-end 5'-phospho-2'-deoxyribonucleoside-DNA + H(+)</text>
        <dbReference type="Rhea" id="RHEA:66592"/>
        <dbReference type="Rhea" id="RHEA-COMP:13180"/>
        <dbReference type="Rhea" id="RHEA-COMP:16897"/>
        <dbReference type="Rhea" id="RHEA-COMP:17067"/>
        <dbReference type="ChEBI" id="CHEBI:15378"/>
        <dbReference type="ChEBI" id="CHEBI:136412"/>
        <dbReference type="ChEBI" id="CHEBI:157695"/>
        <dbReference type="ChEBI" id="CHEBI:167181"/>
        <dbReference type="EC" id="4.2.99.18"/>
    </reaction>
</comment>
<evidence type="ECO:0000313" key="26">
    <source>
        <dbReference type="Proteomes" id="UP000319576"/>
    </source>
</evidence>
<feature type="domain" description="Helix-hairpin-helix DNA-binding motif class 1" evidence="22">
    <location>
        <begin position="91"/>
        <end position="110"/>
    </location>
</feature>
<keyword evidence="12" id="KW-0832">Ubl conjugation</keyword>
<keyword evidence="13" id="KW-0239">DNA-directed DNA polymerase</keyword>
<dbReference type="Gene3D" id="3.20.20.140">
    <property type="entry name" value="Metal-dependent hydrolases"/>
    <property type="match status" value="1"/>
</dbReference>
<keyword evidence="6" id="KW-0488">Methylation</keyword>
<evidence type="ECO:0000256" key="11">
    <source>
        <dbReference type="ARBA" id="ARBA00022763"/>
    </source>
</evidence>
<evidence type="ECO:0000256" key="12">
    <source>
        <dbReference type="ARBA" id="ARBA00022843"/>
    </source>
</evidence>
<dbReference type="InterPro" id="IPR002008">
    <property type="entry name" value="DNA_pol_X_beta-like"/>
</dbReference>
<dbReference type="SMART" id="SM00481">
    <property type="entry name" value="POLIIIAc"/>
    <property type="match status" value="1"/>
</dbReference>
<evidence type="ECO:0000256" key="21">
    <source>
        <dbReference type="ARBA" id="ARBA00049244"/>
    </source>
</evidence>
<evidence type="ECO:0000256" key="18">
    <source>
        <dbReference type="ARBA" id="ARBA00044632"/>
    </source>
</evidence>
<evidence type="ECO:0000256" key="20">
    <source>
        <dbReference type="ARBA" id="ARBA00045548"/>
    </source>
</evidence>
<keyword evidence="14" id="KW-0915">Sodium</keyword>
<evidence type="ECO:0000256" key="16">
    <source>
        <dbReference type="ARBA" id="ARBA00035717"/>
    </source>
</evidence>
<dbReference type="CDD" id="cd00141">
    <property type="entry name" value="NT_POLXc"/>
    <property type="match status" value="1"/>
</dbReference>
<evidence type="ECO:0000256" key="17">
    <source>
        <dbReference type="ARBA" id="ARBA00035726"/>
    </source>
</evidence>
<dbReference type="PANTHER" id="PTHR36928">
    <property type="entry name" value="PHOSPHATASE YCDX-RELATED"/>
    <property type="match status" value="1"/>
</dbReference>
<dbReference type="SUPFAM" id="SSF81301">
    <property type="entry name" value="Nucleotidyltransferase"/>
    <property type="match status" value="1"/>
</dbReference>
<feature type="domain" description="Polymerase/histidinol phosphatase N-terminal" evidence="23">
    <location>
        <begin position="344"/>
        <end position="423"/>
    </location>
</feature>
<dbReference type="InterPro" id="IPR050243">
    <property type="entry name" value="PHP_phosphatase"/>
</dbReference>
<dbReference type="EC" id="4.2.99.18" evidence="4"/>
<dbReference type="PRINTS" id="PR00870">
    <property type="entry name" value="DNAPOLXBETA"/>
</dbReference>
<proteinExistence type="predicted"/>
<evidence type="ECO:0000256" key="19">
    <source>
        <dbReference type="ARBA" id="ARBA00044678"/>
    </source>
</evidence>
<organism evidence="25 26">
    <name type="scientific">Urbifossiella limnaea</name>
    <dbReference type="NCBI Taxonomy" id="2528023"/>
    <lineage>
        <taxon>Bacteria</taxon>
        <taxon>Pseudomonadati</taxon>
        <taxon>Planctomycetota</taxon>
        <taxon>Planctomycetia</taxon>
        <taxon>Gemmatales</taxon>
        <taxon>Gemmataceae</taxon>
        <taxon>Urbifossiella</taxon>
    </lineage>
</organism>
<keyword evidence="15" id="KW-0234">DNA repair</keyword>
<dbReference type="InterPro" id="IPR003141">
    <property type="entry name" value="Pol/His_phosphatase_N"/>
</dbReference>
<evidence type="ECO:0000256" key="9">
    <source>
        <dbReference type="ARBA" id="ARBA00022695"/>
    </source>
</evidence>
<dbReference type="PANTHER" id="PTHR36928:SF1">
    <property type="entry name" value="PHOSPHATASE YCDX-RELATED"/>
    <property type="match status" value="1"/>
</dbReference>
<dbReference type="Pfam" id="PF14791">
    <property type="entry name" value="DNA_pol_B_thumb"/>
    <property type="match status" value="1"/>
</dbReference>
<dbReference type="Pfam" id="PF14792">
    <property type="entry name" value="DNA_pol_B_palm"/>
    <property type="match status" value="1"/>
</dbReference>
<dbReference type="GO" id="GO:0006281">
    <property type="term" value="P:DNA repair"/>
    <property type="evidence" value="ECO:0007669"/>
    <property type="project" value="UniProtKB-KW"/>
</dbReference>
<gene>
    <name evidence="25" type="primary">polX</name>
    <name evidence="25" type="ORF">ETAA1_00230</name>
</gene>
<keyword evidence="25" id="KW-0378">Hydrolase</keyword>
<dbReference type="GO" id="GO:0004527">
    <property type="term" value="F:exonuclease activity"/>
    <property type="evidence" value="ECO:0007669"/>
    <property type="project" value="UniProtKB-KW"/>
</dbReference>
<name>A0A517XKX2_9BACT</name>
<dbReference type="Gene3D" id="3.30.210.10">
    <property type="entry name" value="DNA polymerase, thumb domain"/>
    <property type="match status" value="1"/>
</dbReference>
<dbReference type="SMART" id="SM00278">
    <property type="entry name" value="HhH1"/>
    <property type="match status" value="3"/>
</dbReference>
<dbReference type="Gene3D" id="3.30.460.10">
    <property type="entry name" value="Beta Polymerase, domain 2"/>
    <property type="match status" value="1"/>
</dbReference>
<dbReference type="InterPro" id="IPR027421">
    <property type="entry name" value="DNA_pol_lamdba_lyase_dom_sf"/>
</dbReference>
<dbReference type="InterPro" id="IPR010996">
    <property type="entry name" value="HHH_MUS81"/>
</dbReference>
<accession>A0A517XKX2</accession>
<dbReference type="Pfam" id="PF02811">
    <property type="entry name" value="PHP"/>
    <property type="match status" value="1"/>
</dbReference>
<evidence type="ECO:0000256" key="13">
    <source>
        <dbReference type="ARBA" id="ARBA00022932"/>
    </source>
</evidence>
<evidence type="ECO:0000259" key="23">
    <source>
        <dbReference type="SMART" id="SM00481"/>
    </source>
</evidence>
<keyword evidence="11" id="KW-0227">DNA damage</keyword>
<evidence type="ECO:0000313" key="25">
    <source>
        <dbReference type="EMBL" id="QDU18140.1"/>
    </source>
</evidence>
<evidence type="ECO:0000256" key="2">
    <source>
        <dbReference type="ARBA" id="ARBA00004496"/>
    </source>
</evidence>
<evidence type="ECO:0000256" key="14">
    <source>
        <dbReference type="ARBA" id="ARBA00023053"/>
    </source>
</evidence>
<dbReference type="EC" id="2.7.7.7" evidence="3"/>
<evidence type="ECO:0000256" key="7">
    <source>
        <dbReference type="ARBA" id="ARBA00022634"/>
    </source>
</evidence>
<comment type="catalytic activity">
    <reaction evidence="19">
        <text>a 5'-end 2'-deoxyribose-2'-deoxyribonucleotide-DNA = (2E,4S)-4-hydroxypenten-2-al-5-phosphate + a 5'-end 5'-phospho-2'-deoxyribonucleoside-DNA + H(+)</text>
        <dbReference type="Rhea" id="RHEA:76255"/>
        <dbReference type="Rhea" id="RHEA-COMP:13180"/>
        <dbReference type="Rhea" id="RHEA-COMP:18657"/>
        <dbReference type="ChEBI" id="CHEBI:15378"/>
        <dbReference type="ChEBI" id="CHEBI:136412"/>
        <dbReference type="ChEBI" id="CHEBI:195194"/>
        <dbReference type="ChEBI" id="CHEBI:195195"/>
    </reaction>
</comment>
<reference evidence="25 26" key="1">
    <citation type="submission" date="2019-02" db="EMBL/GenBank/DDBJ databases">
        <title>Deep-cultivation of Planctomycetes and their phenomic and genomic characterization uncovers novel biology.</title>
        <authorList>
            <person name="Wiegand S."/>
            <person name="Jogler M."/>
            <person name="Boedeker C."/>
            <person name="Pinto D."/>
            <person name="Vollmers J."/>
            <person name="Rivas-Marin E."/>
            <person name="Kohn T."/>
            <person name="Peeters S.H."/>
            <person name="Heuer A."/>
            <person name="Rast P."/>
            <person name="Oberbeckmann S."/>
            <person name="Bunk B."/>
            <person name="Jeske O."/>
            <person name="Meyerdierks A."/>
            <person name="Storesund J.E."/>
            <person name="Kallscheuer N."/>
            <person name="Luecker S."/>
            <person name="Lage O.M."/>
            <person name="Pohl T."/>
            <person name="Merkel B.J."/>
            <person name="Hornburger P."/>
            <person name="Mueller R.-W."/>
            <person name="Bruemmer F."/>
            <person name="Labrenz M."/>
            <person name="Spormann A.M."/>
            <person name="Op den Camp H."/>
            <person name="Overmann J."/>
            <person name="Amann R."/>
            <person name="Jetten M.S.M."/>
            <person name="Mascher T."/>
            <person name="Medema M.H."/>
            <person name="Devos D.P."/>
            <person name="Kaster A.-K."/>
            <person name="Ovreas L."/>
            <person name="Rohde M."/>
            <person name="Galperin M.Y."/>
            <person name="Jogler C."/>
        </authorList>
    </citation>
    <scope>NUCLEOTIDE SEQUENCE [LARGE SCALE GENOMIC DNA]</scope>
    <source>
        <strain evidence="25 26">ETA_A1</strain>
    </source>
</reference>
<dbReference type="Pfam" id="PF14716">
    <property type="entry name" value="HHH_8"/>
    <property type="match status" value="1"/>
</dbReference>
<comment type="subcellular location">
    <subcellularLocation>
        <location evidence="2">Cytoplasm</location>
    </subcellularLocation>
</comment>
<dbReference type="InterPro" id="IPR016195">
    <property type="entry name" value="Pol/histidinol_Pase-like"/>
</dbReference>
<feature type="domain" description="Helix-hairpin-helix DNA-binding motif class 1" evidence="22">
    <location>
        <begin position="126"/>
        <end position="145"/>
    </location>
</feature>
<dbReference type="InterPro" id="IPR003583">
    <property type="entry name" value="Hlx-hairpin-Hlx_DNA-bd_motif"/>
</dbReference>
<dbReference type="SUPFAM" id="SSF47802">
    <property type="entry name" value="DNA polymerase beta, N-terminal domain-like"/>
    <property type="match status" value="1"/>
</dbReference>
<keyword evidence="7" id="KW-0237">DNA synthesis</keyword>
<dbReference type="NCBIfam" id="NF006375">
    <property type="entry name" value="PRK08609.1"/>
    <property type="match status" value="1"/>
</dbReference>
<dbReference type="InterPro" id="IPR047967">
    <property type="entry name" value="PolX_PHP"/>
</dbReference>
<dbReference type="CDD" id="cd07436">
    <property type="entry name" value="PHP_PolX"/>
    <property type="match status" value="1"/>
</dbReference>
<dbReference type="OrthoDB" id="9808747at2"/>
<dbReference type="GO" id="GO:0042578">
    <property type="term" value="F:phosphoric ester hydrolase activity"/>
    <property type="evidence" value="ECO:0007669"/>
    <property type="project" value="TreeGrafter"/>
</dbReference>
<keyword evidence="25" id="KW-0540">Nuclease</keyword>
<evidence type="ECO:0000256" key="10">
    <source>
        <dbReference type="ARBA" id="ARBA00022705"/>
    </source>
</evidence>
<comment type="catalytic activity">
    <reaction evidence="21">
        <text>DNA(n) + a 2'-deoxyribonucleoside 5'-triphosphate = DNA(n+1) + diphosphate</text>
        <dbReference type="Rhea" id="RHEA:22508"/>
        <dbReference type="Rhea" id="RHEA-COMP:17339"/>
        <dbReference type="Rhea" id="RHEA-COMP:17340"/>
        <dbReference type="ChEBI" id="CHEBI:33019"/>
        <dbReference type="ChEBI" id="CHEBI:61560"/>
        <dbReference type="ChEBI" id="CHEBI:173112"/>
        <dbReference type="EC" id="2.7.7.7"/>
    </reaction>
</comment>
<dbReference type="SMART" id="SM00483">
    <property type="entry name" value="POLXc"/>
    <property type="match status" value="1"/>
</dbReference>
<evidence type="ECO:0000256" key="3">
    <source>
        <dbReference type="ARBA" id="ARBA00012417"/>
    </source>
</evidence>